<name>A0A6J4IAD3_9ACTN</name>
<feature type="region of interest" description="Disordered" evidence="1">
    <location>
        <begin position="1"/>
        <end position="118"/>
    </location>
</feature>
<evidence type="ECO:0000256" key="1">
    <source>
        <dbReference type="SAM" id="MobiDB-lite"/>
    </source>
</evidence>
<proteinExistence type="predicted"/>
<dbReference type="AlphaFoldDB" id="A0A6J4IAD3"/>
<gene>
    <name evidence="2" type="ORF">AVDCRST_MAG41-1749</name>
</gene>
<organism evidence="2">
    <name type="scientific">uncultured Mycobacteriales bacterium</name>
    <dbReference type="NCBI Taxonomy" id="581187"/>
    <lineage>
        <taxon>Bacteria</taxon>
        <taxon>Bacillati</taxon>
        <taxon>Actinomycetota</taxon>
        <taxon>Actinomycetes</taxon>
        <taxon>Mycobacteriales</taxon>
        <taxon>environmental samples</taxon>
    </lineage>
</organism>
<protein>
    <submittedName>
        <fullName evidence="2">Uncharacterized protein</fullName>
    </submittedName>
</protein>
<dbReference type="EMBL" id="CADCTP010000161">
    <property type="protein sequence ID" value="CAA9247049.1"/>
    <property type="molecule type" value="Genomic_DNA"/>
</dbReference>
<feature type="compositionally biased region" description="Pro residues" evidence="1">
    <location>
        <begin position="54"/>
        <end position="64"/>
    </location>
</feature>
<feature type="non-terminal residue" evidence="2">
    <location>
        <position position="118"/>
    </location>
</feature>
<accession>A0A6J4IAD3</accession>
<feature type="non-terminal residue" evidence="2">
    <location>
        <position position="1"/>
    </location>
</feature>
<sequence>CTSPTTPSRRPAGRCGTSGPGCWRRRPRCGPTWPGSPPRPPAPTATTSTTRRAPPSPSSGPRPRPCWSGPRPGWPPWTGRWPGWPPAATATAPGAGGPSAPSAWPPARTPPPASAAPA</sequence>
<evidence type="ECO:0000313" key="2">
    <source>
        <dbReference type="EMBL" id="CAA9247049.1"/>
    </source>
</evidence>
<feature type="compositionally biased region" description="Pro residues" evidence="1">
    <location>
        <begin position="103"/>
        <end position="118"/>
    </location>
</feature>
<feature type="compositionally biased region" description="Pro residues" evidence="1">
    <location>
        <begin position="34"/>
        <end position="43"/>
    </location>
</feature>
<feature type="compositionally biased region" description="Low complexity" evidence="1">
    <location>
        <begin position="65"/>
        <end position="102"/>
    </location>
</feature>
<reference evidence="2" key="1">
    <citation type="submission" date="2020-02" db="EMBL/GenBank/DDBJ databases">
        <authorList>
            <person name="Meier V. D."/>
        </authorList>
    </citation>
    <scope>NUCLEOTIDE SEQUENCE</scope>
    <source>
        <strain evidence="2">AVDCRST_MAG41</strain>
    </source>
</reference>
<feature type="compositionally biased region" description="Low complexity" evidence="1">
    <location>
        <begin position="44"/>
        <end position="53"/>
    </location>
</feature>